<evidence type="ECO:0000313" key="3">
    <source>
        <dbReference type="EMBL" id="KKL15434.1"/>
    </source>
</evidence>
<evidence type="ECO:0000256" key="1">
    <source>
        <dbReference type="SAM" id="MobiDB-lite"/>
    </source>
</evidence>
<comment type="caution">
    <text evidence="2">The sequence shown here is derived from an EMBL/GenBank/DDBJ whole genome shotgun (WGS) entry which is preliminary data.</text>
</comment>
<feature type="compositionally biased region" description="Basic residues" evidence="1">
    <location>
        <begin position="43"/>
        <end position="62"/>
    </location>
</feature>
<proteinExistence type="predicted"/>
<feature type="non-terminal residue" evidence="2">
    <location>
        <position position="108"/>
    </location>
</feature>
<dbReference type="EMBL" id="LAZR01040066">
    <property type="protein sequence ID" value="KKL15434.1"/>
    <property type="molecule type" value="Genomic_DNA"/>
</dbReference>
<dbReference type="EMBL" id="LAZR01047967">
    <property type="protein sequence ID" value="KKK92985.1"/>
    <property type="molecule type" value="Genomic_DNA"/>
</dbReference>
<evidence type="ECO:0008006" key="4">
    <source>
        <dbReference type="Google" id="ProtNLM"/>
    </source>
</evidence>
<evidence type="ECO:0000313" key="2">
    <source>
        <dbReference type="EMBL" id="KKK92985.1"/>
    </source>
</evidence>
<dbReference type="AlphaFoldDB" id="A0A0F9A496"/>
<name>A0A0F9A496_9ZZZZ</name>
<organism evidence="2">
    <name type="scientific">marine sediment metagenome</name>
    <dbReference type="NCBI Taxonomy" id="412755"/>
    <lineage>
        <taxon>unclassified sequences</taxon>
        <taxon>metagenomes</taxon>
        <taxon>ecological metagenomes</taxon>
    </lineage>
</organism>
<sequence length="108" mass="12322">MSRTEGSKDKKKRKIHKKNCICITCKAKRGETFGENNGMFGKKQNKKTKEKISKSKIGKLKGNKNPSKRLDVRKKISKALKGRKNTWSIKTKGIKRPNTSQSLVKAYK</sequence>
<reference evidence="2" key="1">
    <citation type="journal article" date="2015" name="Nature">
        <title>Complex archaea that bridge the gap between prokaryotes and eukaryotes.</title>
        <authorList>
            <person name="Spang A."/>
            <person name="Saw J.H."/>
            <person name="Jorgensen S.L."/>
            <person name="Zaremba-Niedzwiedzka K."/>
            <person name="Martijn J."/>
            <person name="Lind A.E."/>
            <person name="van Eijk R."/>
            <person name="Schleper C."/>
            <person name="Guy L."/>
            <person name="Ettema T.J."/>
        </authorList>
    </citation>
    <scope>NUCLEOTIDE SEQUENCE</scope>
</reference>
<accession>A0A0F9A496</accession>
<feature type="region of interest" description="Disordered" evidence="1">
    <location>
        <begin position="33"/>
        <end position="67"/>
    </location>
</feature>
<protein>
    <recommendedName>
        <fullName evidence="4">Nuclease associated modular domain-containing protein</fullName>
    </recommendedName>
</protein>
<gene>
    <name evidence="3" type="ORF">LCGC14_2505650</name>
    <name evidence="2" type="ORF">LCGC14_2697420</name>
</gene>